<evidence type="ECO:0000256" key="1">
    <source>
        <dbReference type="SAM" id="Coils"/>
    </source>
</evidence>
<feature type="region of interest" description="Disordered" evidence="2">
    <location>
        <begin position="102"/>
        <end position="183"/>
    </location>
</feature>
<evidence type="ECO:0000313" key="3">
    <source>
        <dbReference type="EMBL" id="MBW0524996.1"/>
    </source>
</evidence>
<dbReference type="AlphaFoldDB" id="A0A9Q3I0J6"/>
<gene>
    <name evidence="3" type="ORF">O181_064711</name>
</gene>
<name>A0A9Q3I0J6_9BASI</name>
<keyword evidence="1" id="KW-0175">Coiled coil</keyword>
<proteinExistence type="predicted"/>
<feature type="region of interest" description="Disordered" evidence="2">
    <location>
        <begin position="1"/>
        <end position="23"/>
    </location>
</feature>
<feature type="compositionally biased region" description="Basic and acidic residues" evidence="2">
    <location>
        <begin position="103"/>
        <end position="122"/>
    </location>
</feature>
<feature type="compositionally biased region" description="Basic and acidic residues" evidence="2">
    <location>
        <begin position="155"/>
        <end position="164"/>
    </location>
</feature>
<dbReference type="EMBL" id="AVOT02031465">
    <property type="protein sequence ID" value="MBW0524996.1"/>
    <property type="molecule type" value="Genomic_DNA"/>
</dbReference>
<evidence type="ECO:0000256" key="2">
    <source>
        <dbReference type="SAM" id="MobiDB-lite"/>
    </source>
</evidence>
<feature type="coiled-coil region" evidence="1">
    <location>
        <begin position="237"/>
        <end position="292"/>
    </location>
</feature>
<evidence type="ECO:0000313" key="4">
    <source>
        <dbReference type="Proteomes" id="UP000765509"/>
    </source>
</evidence>
<dbReference type="Proteomes" id="UP000765509">
    <property type="component" value="Unassembled WGS sequence"/>
</dbReference>
<feature type="compositionally biased region" description="Polar residues" evidence="2">
    <location>
        <begin position="137"/>
        <end position="148"/>
    </location>
</feature>
<protein>
    <submittedName>
        <fullName evidence="3">Uncharacterized protein</fullName>
    </submittedName>
</protein>
<reference evidence="3" key="1">
    <citation type="submission" date="2021-03" db="EMBL/GenBank/DDBJ databases">
        <title>Draft genome sequence of rust myrtle Austropuccinia psidii MF-1, a brazilian biotype.</title>
        <authorList>
            <person name="Quecine M.C."/>
            <person name="Pachon D.M.R."/>
            <person name="Bonatelli M.L."/>
            <person name="Correr F.H."/>
            <person name="Franceschini L.M."/>
            <person name="Leite T.F."/>
            <person name="Margarido G.R.A."/>
            <person name="Almeida C.A."/>
            <person name="Ferrarezi J.A."/>
            <person name="Labate C.A."/>
        </authorList>
    </citation>
    <scope>NUCLEOTIDE SEQUENCE</scope>
    <source>
        <strain evidence="3">MF-1</strain>
    </source>
</reference>
<sequence length="450" mass="51318">MEDARVAPHSPRSVPTNFDMNSKSELIHDNISRAEPLPIGRNRNLSVPIQKLVQSSQRRGVGDMPKPLAGGHKLLLTHKDLSGSGEDHRTLRRLDPIVLQRQGQKEKELVEEPKSFIHRPEEGTGNYSSFGDRGTSGVYQLQTSSRSVQRQAQRTTEETERSQEPSRQGKRQSKLAQTLPRRVQDSRIGAFSRGQCVQYGQDSHGIYSQGEGKDEQNISLQIIDEIHFVQSNIDVKIGKLDAKLTKITLDINDLKNNDKQSAEMHKSVITTLELLTNTCDRIESKYQVQNDEMEDLSILNINYQLKILKYHVLEIAKNTNQLATHLEKSDSERQKLKNEIIANVEQIHKNYEPHMPRHSTPLTEEKLSVKGSLTPFLGENVIPAKDIPKLEEWPTFLGEGEYNHIEFIRTINMLQEDFHIPDVIIVGKLHPVSQNCKEMVLKDEDRSWKT</sequence>
<feature type="compositionally biased region" description="Polar residues" evidence="2">
    <location>
        <begin position="13"/>
        <end position="23"/>
    </location>
</feature>
<keyword evidence="4" id="KW-1185">Reference proteome</keyword>
<comment type="caution">
    <text evidence="3">The sequence shown here is derived from an EMBL/GenBank/DDBJ whole genome shotgun (WGS) entry which is preliminary data.</text>
</comment>
<accession>A0A9Q3I0J6</accession>
<organism evidence="3 4">
    <name type="scientific">Austropuccinia psidii MF-1</name>
    <dbReference type="NCBI Taxonomy" id="1389203"/>
    <lineage>
        <taxon>Eukaryota</taxon>
        <taxon>Fungi</taxon>
        <taxon>Dikarya</taxon>
        <taxon>Basidiomycota</taxon>
        <taxon>Pucciniomycotina</taxon>
        <taxon>Pucciniomycetes</taxon>
        <taxon>Pucciniales</taxon>
        <taxon>Sphaerophragmiaceae</taxon>
        <taxon>Austropuccinia</taxon>
    </lineage>
</organism>